<accession>A0AAW9RJP3</accession>
<dbReference type="CDD" id="cd05828">
    <property type="entry name" value="Sortase_D_1"/>
    <property type="match status" value="1"/>
</dbReference>
<dbReference type="SUPFAM" id="SSF63817">
    <property type="entry name" value="Sortase"/>
    <property type="match status" value="1"/>
</dbReference>
<evidence type="ECO:0000313" key="5">
    <source>
        <dbReference type="Proteomes" id="UP001359886"/>
    </source>
</evidence>
<keyword evidence="3" id="KW-0472">Membrane</keyword>
<feature type="transmembrane region" description="Helical" evidence="3">
    <location>
        <begin position="21"/>
        <end position="43"/>
    </location>
</feature>
<keyword evidence="1 4" id="KW-0378">Hydrolase</keyword>
<dbReference type="InterPro" id="IPR022445">
    <property type="entry name" value="Sortase_proteobact_type"/>
</dbReference>
<dbReference type="AlphaFoldDB" id="A0AAW9RJP3"/>
<protein>
    <submittedName>
        <fullName evidence="4">Class GN sortase</fullName>
        <ecNumber evidence="4">3.4.22.-</ecNumber>
    </submittedName>
</protein>
<gene>
    <name evidence="4" type="ORF">V3330_15820</name>
</gene>
<sequence>MARPDRSRIRPPRALTAVPRTAVFFLVAGSAAALALHAVWIPVKAELAQVLLSRSWQAVRDGNADSPPWPWADTLPAGVLRVPRLGLEQFVLAGQSGRNLAFGPVFANGPGAGLDRVLSGHRDTHFRFLEQLRPGDRLELETGHGTEIYEMTHAEVIDSRRAELVIEPGRRRLSLVTCYPFGAATTGGPLRYVVTALPSRGGAPGKTPSKDQASPDNRRFSTRPRSVSSP</sequence>
<dbReference type="EC" id="3.4.22.-" evidence="4"/>
<organism evidence="4 5">
    <name type="scientific">Elongatibacter sediminis</name>
    <dbReference type="NCBI Taxonomy" id="3119006"/>
    <lineage>
        <taxon>Bacteria</taxon>
        <taxon>Pseudomonadati</taxon>
        <taxon>Pseudomonadota</taxon>
        <taxon>Gammaproteobacteria</taxon>
        <taxon>Chromatiales</taxon>
        <taxon>Wenzhouxiangellaceae</taxon>
        <taxon>Elongatibacter</taxon>
    </lineage>
</organism>
<dbReference type="Gene3D" id="2.40.260.10">
    <property type="entry name" value="Sortase"/>
    <property type="match status" value="1"/>
</dbReference>
<dbReference type="EMBL" id="JAZHOG010000011">
    <property type="protein sequence ID" value="MEJ8569098.1"/>
    <property type="molecule type" value="Genomic_DNA"/>
</dbReference>
<keyword evidence="3" id="KW-0812">Transmembrane</keyword>
<evidence type="ECO:0000313" key="4">
    <source>
        <dbReference type="EMBL" id="MEJ8569098.1"/>
    </source>
</evidence>
<dbReference type="RefSeq" id="WP_354696420.1">
    <property type="nucleotide sequence ID" value="NZ_JAZHOG010000011.1"/>
</dbReference>
<evidence type="ECO:0000256" key="1">
    <source>
        <dbReference type="ARBA" id="ARBA00022801"/>
    </source>
</evidence>
<reference evidence="4 5" key="1">
    <citation type="submission" date="2024-02" db="EMBL/GenBank/DDBJ databases">
        <title>A novel Wenzhouxiangellaceae bacterium, isolated from coastal sediments.</title>
        <authorList>
            <person name="Du Z.-J."/>
            <person name="Ye Y.-Q."/>
            <person name="Zhang X.-Y."/>
        </authorList>
    </citation>
    <scope>NUCLEOTIDE SEQUENCE [LARGE SCALE GENOMIC DNA]</scope>
    <source>
        <strain evidence="4 5">CH-27</strain>
    </source>
</reference>
<name>A0AAW9RJP3_9GAMM</name>
<dbReference type="Proteomes" id="UP001359886">
    <property type="component" value="Unassembled WGS sequence"/>
</dbReference>
<proteinExistence type="predicted"/>
<comment type="caution">
    <text evidence="4">The sequence shown here is derived from an EMBL/GenBank/DDBJ whole genome shotgun (WGS) entry which is preliminary data.</text>
</comment>
<evidence type="ECO:0000256" key="3">
    <source>
        <dbReference type="SAM" id="Phobius"/>
    </source>
</evidence>
<feature type="region of interest" description="Disordered" evidence="2">
    <location>
        <begin position="198"/>
        <end position="230"/>
    </location>
</feature>
<dbReference type="NCBIfam" id="TIGR01076">
    <property type="entry name" value="sortase_fam"/>
    <property type="match status" value="1"/>
</dbReference>
<dbReference type="InterPro" id="IPR041999">
    <property type="entry name" value="Sortase_D_1"/>
</dbReference>
<dbReference type="InterPro" id="IPR023365">
    <property type="entry name" value="Sortase_dom-sf"/>
</dbReference>
<keyword evidence="5" id="KW-1185">Reference proteome</keyword>
<dbReference type="GO" id="GO:0016787">
    <property type="term" value="F:hydrolase activity"/>
    <property type="evidence" value="ECO:0007669"/>
    <property type="project" value="UniProtKB-KW"/>
</dbReference>
<dbReference type="NCBIfam" id="TIGR03784">
    <property type="entry name" value="marine_sortase"/>
    <property type="match status" value="1"/>
</dbReference>
<dbReference type="InterPro" id="IPR005754">
    <property type="entry name" value="Sortase"/>
</dbReference>
<evidence type="ECO:0000256" key="2">
    <source>
        <dbReference type="SAM" id="MobiDB-lite"/>
    </source>
</evidence>
<dbReference type="Pfam" id="PF04203">
    <property type="entry name" value="Sortase"/>
    <property type="match status" value="1"/>
</dbReference>
<keyword evidence="3" id="KW-1133">Transmembrane helix</keyword>